<dbReference type="PANTHER" id="PTHR23257:SF813">
    <property type="entry name" value="SERINE_THREONINE-PROTEIN KINASE EDR1"/>
    <property type="match status" value="1"/>
</dbReference>
<feature type="region of interest" description="Disordered" evidence="13">
    <location>
        <begin position="1"/>
        <end position="60"/>
    </location>
</feature>
<dbReference type="GO" id="GO:0007165">
    <property type="term" value="P:signal transduction"/>
    <property type="evidence" value="ECO:0007669"/>
    <property type="project" value="TreeGrafter"/>
</dbReference>
<comment type="subcellular location">
    <subcellularLocation>
        <location evidence="1">Membrane</location>
    </subcellularLocation>
</comment>
<dbReference type="InterPro" id="IPR000719">
    <property type="entry name" value="Prot_kinase_dom"/>
</dbReference>
<dbReference type="CDD" id="cd13999">
    <property type="entry name" value="STKc_MAP3K-like"/>
    <property type="match status" value="1"/>
</dbReference>
<dbReference type="InterPro" id="IPR050167">
    <property type="entry name" value="Ser_Thr_protein_kinase"/>
</dbReference>
<feature type="compositionally biased region" description="Low complexity" evidence="13">
    <location>
        <begin position="374"/>
        <end position="383"/>
    </location>
</feature>
<dbReference type="PANTHER" id="PTHR23257">
    <property type="entry name" value="SERINE-THREONINE PROTEIN KINASE"/>
    <property type="match status" value="1"/>
</dbReference>
<name>A0AAN7REP2_TRANT</name>
<dbReference type="InterPro" id="IPR008271">
    <property type="entry name" value="Ser/Thr_kinase_AS"/>
</dbReference>
<feature type="compositionally biased region" description="Polar residues" evidence="13">
    <location>
        <begin position="560"/>
        <end position="574"/>
    </location>
</feature>
<keyword evidence="8 12" id="KW-0067">ATP-binding</keyword>
<feature type="compositionally biased region" description="Low complexity" evidence="13">
    <location>
        <begin position="38"/>
        <end position="47"/>
    </location>
</feature>
<evidence type="ECO:0000256" key="13">
    <source>
        <dbReference type="SAM" id="MobiDB-lite"/>
    </source>
</evidence>
<feature type="domain" description="Protein kinase" evidence="14">
    <location>
        <begin position="683"/>
        <end position="942"/>
    </location>
</feature>
<evidence type="ECO:0000256" key="10">
    <source>
        <dbReference type="ARBA" id="ARBA00047899"/>
    </source>
</evidence>
<dbReference type="FunFam" id="3.30.200.20:FF:000060">
    <property type="entry name" value="Serine/threonine-protein kinase isoform 1"/>
    <property type="match status" value="1"/>
</dbReference>
<feature type="region of interest" description="Disordered" evidence="13">
    <location>
        <begin position="642"/>
        <end position="661"/>
    </location>
</feature>
<reference evidence="15 16" key="1">
    <citation type="journal article" date="2023" name="Hortic Res">
        <title>Pangenome of water caltrop reveals structural variations and asymmetric subgenome divergence after allopolyploidization.</title>
        <authorList>
            <person name="Zhang X."/>
            <person name="Chen Y."/>
            <person name="Wang L."/>
            <person name="Yuan Y."/>
            <person name="Fang M."/>
            <person name="Shi L."/>
            <person name="Lu R."/>
            <person name="Comes H.P."/>
            <person name="Ma Y."/>
            <person name="Chen Y."/>
            <person name="Huang G."/>
            <person name="Zhou Y."/>
            <person name="Zheng Z."/>
            <person name="Qiu Y."/>
        </authorList>
    </citation>
    <scope>NUCLEOTIDE SEQUENCE [LARGE SCALE GENOMIC DNA]</scope>
    <source>
        <strain evidence="15">F231</strain>
    </source>
</reference>
<comment type="similarity">
    <text evidence="2">Belongs to the protein kinase superfamily. TKL Ser/Thr protein kinase family. RAF subfamily.</text>
</comment>
<evidence type="ECO:0000256" key="12">
    <source>
        <dbReference type="PROSITE-ProRule" id="PRU10141"/>
    </source>
</evidence>
<evidence type="ECO:0000256" key="2">
    <source>
        <dbReference type="ARBA" id="ARBA00010507"/>
    </source>
</evidence>
<dbReference type="InterPro" id="IPR001245">
    <property type="entry name" value="Ser-Thr/Tyr_kinase_cat_dom"/>
</dbReference>
<sequence>MKHIFKKLHIGSNHDPNRSNETLAPVQSPVPASSDQRVSSSQTASVAPPSPSASPSPVSTAAAPVAPAVVDGSGGDYFSSEEEFQMQLALAISASNSDFRGNDPENNQIRAATLLSLGGQRRDGSGRDRPDISPETQSRQYWEYNVLDYEEKVVNGFYDAYGLSTDTRHQGKMPSLSELDNNPGSSGYEVIVVNREIDHALQELVQIAQCIILDCPTTKIAMLVQRLAELVTGHMGGPVKDANFMLSMWMERSMDLRMSLHTSLLPIGSINIGLSRHRALLFKVLADDINFPCRLVKGSLYTGVDDDVVNIIKLEDEREFLVDLMAAPGTLIPVDFSSTKDNSPYNPKLTQVPFLSKEHGIYYSRPKPILGEGSSRSSMAESSPYIEGRSSSDKPDSHLPLSDTSHDLGVGTSGSSVRGNSDKSDHIPATLTDNYSYKGMLGGHAVNEDVRMNINVVPHNKNNSEDPKNLFADLNPFQIKGFGKAPVQKYAPGIKVFEPQRQKNAIVSGNPPAPLMWKNRHAFNEVPKKKEYDYMESLFPRNDKKSNVNKNYPSGLKLSNNMNTSGQESNNQNPFGDARLELGRNQNPFEWVPSVEYVETESSEGRAMDMENLQSDTAKEDMNEMGLLDYKKCTYNRFMETDSQLKDSESPNSSVESSTNKGRHVLDDVDLDVGESEIQWEDLVIGERIGLGSYGEVYRSDWNATEVAVKKFLDQDFSGAALEEFKQEVRIMRRLRHPNVVLFMGAVTRPPHLSIITEYLPRGSLYRIIHRPHCQIDEKRRIKMALDVARGMNCLHTSNPTIVHRDLKSPNLLVDKNWNVKVGDFGLSRLKHNTFLSSKSTAGTPEWMAPEVLRNEPSNEKCDVYSFGIILWELATLRLPWSGMNPMQVVGAVGFQNRRLDIPKELDPKVASIIWGCWQTEPNLRPSFSELSVALKSLQRLVVPSQLDQPNQSFPQERTEQSSSALELSVNTNP</sequence>
<evidence type="ECO:0000256" key="3">
    <source>
        <dbReference type="ARBA" id="ARBA00012513"/>
    </source>
</evidence>
<comment type="catalytic activity">
    <reaction evidence="11">
        <text>L-seryl-[protein] + ATP = O-phospho-L-seryl-[protein] + ADP + H(+)</text>
        <dbReference type="Rhea" id="RHEA:17989"/>
        <dbReference type="Rhea" id="RHEA-COMP:9863"/>
        <dbReference type="Rhea" id="RHEA-COMP:11604"/>
        <dbReference type="ChEBI" id="CHEBI:15378"/>
        <dbReference type="ChEBI" id="CHEBI:29999"/>
        <dbReference type="ChEBI" id="CHEBI:30616"/>
        <dbReference type="ChEBI" id="CHEBI:83421"/>
        <dbReference type="ChEBI" id="CHEBI:456216"/>
        <dbReference type="EC" id="2.7.11.1"/>
    </reaction>
</comment>
<proteinExistence type="inferred from homology"/>
<dbReference type="PROSITE" id="PS00108">
    <property type="entry name" value="PROTEIN_KINASE_ST"/>
    <property type="match status" value="1"/>
</dbReference>
<keyword evidence="9" id="KW-0472">Membrane</keyword>
<dbReference type="EMBL" id="JAXQNO010000007">
    <property type="protein sequence ID" value="KAK4795153.1"/>
    <property type="molecule type" value="Genomic_DNA"/>
</dbReference>
<evidence type="ECO:0000259" key="14">
    <source>
        <dbReference type="PROSITE" id="PS50011"/>
    </source>
</evidence>
<accession>A0AAN7REP2</accession>
<keyword evidence="6 12" id="KW-0547">Nucleotide-binding</keyword>
<feature type="region of interest" description="Disordered" evidence="13">
    <location>
        <begin position="560"/>
        <end position="580"/>
    </location>
</feature>
<evidence type="ECO:0000313" key="16">
    <source>
        <dbReference type="Proteomes" id="UP001346149"/>
    </source>
</evidence>
<dbReference type="SMART" id="SM00220">
    <property type="entry name" value="S_TKc"/>
    <property type="match status" value="1"/>
</dbReference>
<dbReference type="Gene3D" id="1.10.510.10">
    <property type="entry name" value="Transferase(Phosphotransferase) domain 1"/>
    <property type="match status" value="1"/>
</dbReference>
<evidence type="ECO:0000256" key="4">
    <source>
        <dbReference type="ARBA" id="ARBA00022527"/>
    </source>
</evidence>
<dbReference type="Gene3D" id="3.30.200.20">
    <property type="entry name" value="Phosphorylase Kinase, domain 1"/>
    <property type="match status" value="1"/>
</dbReference>
<evidence type="ECO:0000256" key="8">
    <source>
        <dbReference type="ARBA" id="ARBA00022840"/>
    </source>
</evidence>
<dbReference type="InterPro" id="IPR017441">
    <property type="entry name" value="Protein_kinase_ATP_BS"/>
</dbReference>
<dbReference type="PRINTS" id="PR00109">
    <property type="entry name" value="TYRKINASE"/>
</dbReference>
<comment type="caution">
    <text evidence="15">The sequence shown here is derived from an EMBL/GenBank/DDBJ whole genome shotgun (WGS) entry which is preliminary data.</text>
</comment>
<dbReference type="PROSITE" id="PS00107">
    <property type="entry name" value="PROTEIN_KINASE_ATP"/>
    <property type="match status" value="1"/>
</dbReference>
<dbReference type="Proteomes" id="UP001346149">
    <property type="component" value="Unassembled WGS sequence"/>
</dbReference>
<dbReference type="EC" id="2.7.11.1" evidence="3"/>
<dbReference type="GO" id="GO:0005737">
    <property type="term" value="C:cytoplasm"/>
    <property type="evidence" value="ECO:0007669"/>
    <property type="project" value="TreeGrafter"/>
</dbReference>
<comment type="catalytic activity">
    <reaction evidence="10">
        <text>L-threonyl-[protein] + ATP = O-phospho-L-threonyl-[protein] + ADP + H(+)</text>
        <dbReference type="Rhea" id="RHEA:46608"/>
        <dbReference type="Rhea" id="RHEA-COMP:11060"/>
        <dbReference type="Rhea" id="RHEA-COMP:11605"/>
        <dbReference type="ChEBI" id="CHEBI:15378"/>
        <dbReference type="ChEBI" id="CHEBI:30013"/>
        <dbReference type="ChEBI" id="CHEBI:30616"/>
        <dbReference type="ChEBI" id="CHEBI:61977"/>
        <dbReference type="ChEBI" id="CHEBI:456216"/>
        <dbReference type="EC" id="2.7.11.1"/>
    </reaction>
</comment>
<feature type="compositionally biased region" description="Basic and acidic residues" evidence="13">
    <location>
        <begin position="120"/>
        <end position="132"/>
    </location>
</feature>
<keyword evidence="7" id="KW-0418">Kinase</keyword>
<dbReference type="PROSITE" id="PS50011">
    <property type="entry name" value="PROTEIN_KINASE_DOM"/>
    <property type="match status" value="1"/>
</dbReference>
<feature type="region of interest" description="Disordered" evidence="13">
    <location>
        <begin position="115"/>
        <end position="137"/>
    </location>
</feature>
<evidence type="ECO:0000256" key="9">
    <source>
        <dbReference type="ARBA" id="ARBA00023136"/>
    </source>
</evidence>
<organism evidence="15 16">
    <name type="scientific">Trapa natans</name>
    <name type="common">Water chestnut</name>
    <dbReference type="NCBI Taxonomy" id="22666"/>
    <lineage>
        <taxon>Eukaryota</taxon>
        <taxon>Viridiplantae</taxon>
        <taxon>Streptophyta</taxon>
        <taxon>Embryophyta</taxon>
        <taxon>Tracheophyta</taxon>
        <taxon>Spermatophyta</taxon>
        <taxon>Magnoliopsida</taxon>
        <taxon>eudicotyledons</taxon>
        <taxon>Gunneridae</taxon>
        <taxon>Pentapetalae</taxon>
        <taxon>rosids</taxon>
        <taxon>malvids</taxon>
        <taxon>Myrtales</taxon>
        <taxon>Lythraceae</taxon>
        <taxon>Trapa</taxon>
    </lineage>
</organism>
<feature type="region of interest" description="Disordered" evidence="13">
    <location>
        <begin position="366"/>
        <end position="428"/>
    </location>
</feature>
<evidence type="ECO:0000313" key="15">
    <source>
        <dbReference type="EMBL" id="KAK4795153.1"/>
    </source>
</evidence>
<evidence type="ECO:0000256" key="7">
    <source>
        <dbReference type="ARBA" id="ARBA00022777"/>
    </source>
</evidence>
<gene>
    <name evidence="15" type="ORF">SAY86_013147</name>
</gene>
<dbReference type="AlphaFoldDB" id="A0AAN7REP2"/>
<dbReference type="InterPro" id="IPR055164">
    <property type="entry name" value="EDR1/CTR1/ARMC3-like_pept-like"/>
</dbReference>
<evidence type="ECO:0000256" key="11">
    <source>
        <dbReference type="ARBA" id="ARBA00048679"/>
    </source>
</evidence>
<dbReference type="SUPFAM" id="SSF56112">
    <property type="entry name" value="Protein kinase-like (PK-like)"/>
    <property type="match status" value="1"/>
</dbReference>
<evidence type="ECO:0000256" key="6">
    <source>
        <dbReference type="ARBA" id="ARBA00022741"/>
    </source>
</evidence>
<dbReference type="Pfam" id="PF07714">
    <property type="entry name" value="PK_Tyr_Ser-Thr"/>
    <property type="match status" value="1"/>
</dbReference>
<dbReference type="GO" id="GO:0005524">
    <property type="term" value="F:ATP binding"/>
    <property type="evidence" value="ECO:0007669"/>
    <property type="project" value="UniProtKB-UniRule"/>
</dbReference>
<keyword evidence="5" id="KW-0808">Transferase</keyword>
<dbReference type="GO" id="GO:0004674">
    <property type="term" value="F:protein serine/threonine kinase activity"/>
    <property type="evidence" value="ECO:0007669"/>
    <property type="project" value="UniProtKB-KW"/>
</dbReference>
<feature type="binding site" evidence="12">
    <location>
        <position position="711"/>
    </location>
    <ligand>
        <name>ATP</name>
        <dbReference type="ChEBI" id="CHEBI:30616"/>
    </ligand>
</feature>
<dbReference type="FunFam" id="1.10.510.10:FF:000476">
    <property type="entry name" value="PAS domain-containing protein tyrosine kinase family protein"/>
    <property type="match status" value="1"/>
</dbReference>
<protein>
    <recommendedName>
        <fullName evidence="3">non-specific serine/threonine protein kinase</fullName>
        <ecNumber evidence="3">2.7.11.1</ecNumber>
    </recommendedName>
</protein>
<dbReference type="GO" id="GO:0016020">
    <property type="term" value="C:membrane"/>
    <property type="evidence" value="ECO:0007669"/>
    <property type="project" value="UniProtKB-SubCell"/>
</dbReference>
<evidence type="ECO:0000256" key="5">
    <source>
        <dbReference type="ARBA" id="ARBA00022679"/>
    </source>
</evidence>
<keyword evidence="4" id="KW-0723">Serine/threonine-protein kinase</keyword>
<feature type="region of interest" description="Disordered" evidence="13">
    <location>
        <begin position="947"/>
        <end position="974"/>
    </location>
</feature>
<keyword evidence="16" id="KW-1185">Reference proteome</keyword>
<dbReference type="Pfam" id="PF14381">
    <property type="entry name" value="EDR1_CTR1_ARMC3_pept"/>
    <property type="match status" value="1"/>
</dbReference>
<evidence type="ECO:0000256" key="1">
    <source>
        <dbReference type="ARBA" id="ARBA00004370"/>
    </source>
</evidence>
<dbReference type="InterPro" id="IPR011009">
    <property type="entry name" value="Kinase-like_dom_sf"/>
</dbReference>